<feature type="transmembrane region" description="Helical" evidence="1">
    <location>
        <begin position="328"/>
        <end position="346"/>
    </location>
</feature>
<evidence type="ECO:0000313" key="2">
    <source>
        <dbReference type="EMBL" id="EAA18241.1"/>
    </source>
</evidence>
<comment type="caution">
    <text evidence="2">The sequence shown here is derived from an EMBL/GenBank/DDBJ whole genome shotgun (WGS) entry which is preliminary data.</text>
</comment>
<evidence type="ECO:0000256" key="1">
    <source>
        <dbReference type="SAM" id="Phobius"/>
    </source>
</evidence>
<dbReference type="PaxDb" id="73239-Q7RBQ1"/>
<dbReference type="AlphaFoldDB" id="Q7RBQ1"/>
<keyword evidence="1" id="KW-0812">Transmembrane</keyword>
<dbReference type="NCBIfam" id="TIGR01590">
    <property type="entry name" value="yir-bir-cir_Pla"/>
    <property type="match status" value="1"/>
</dbReference>
<name>Q7RBQ1_PLAYO</name>
<keyword evidence="3" id="KW-1185">Reference proteome</keyword>
<dbReference type="Pfam" id="PF06022">
    <property type="entry name" value="Cir_Bir_Yir"/>
    <property type="match status" value="1"/>
</dbReference>
<organism evidence="2 3">
    <name type="scientific">Plasmodium yoelii yoelii</name>
    <dbReference type="NCBI Taxonomy" id="73239"/>
    <lineage>
        <taxon>Eukaryota</taxon>
        <taxon>Sar</taxon>
        <taxon>Alveolata</taxon>
        <taxon>Apicomplexa</taxon>
        <taxon>Aconoidasida</taxon>
        <taxon>Haemosporida</taxon>
        <taxon>Plasmodiidae</taxon>
        <taxon>Plasmodium</taxon>
        <taxon>Plasmodium (Vinckeia)</taxon>
    </lineage>
</organism>
<keyword evidence="1" id="KW-0472">Membrane</keyword>
<protein>
    <submittedName>
        <fullName evidence="2">Bir1 protein</fullName>
    </submittedName>
</protein>
<proteinExistence type="predicted"/>
<sequence length="358" mass="42085">MGQNQMNNTKFLIKESYNTVYTLFNKIWIFLHVLCYITHKLICDTFDSLRALFPDELYSGKYNFKGGKYKSYYSKSNYTDIDKINGYCLWLFKQFYGDRSVFSNNVDNNMYIVTYIWAWLSYKLNQKSHEGINNLNDFYNKHMENVQEYNNSIENDTEYKTYIDLINKNKELMDIDIKHMSKFYDAFKNLCKMYDDLSKAKNKGEEYLKYVNNFAENYNALINENINDTKDNLFKQVLYVALNDYNFIKSILSEDSIKKQFPELTKEKKATQVSTIFKESQIRESSGDVPESSSKGEVSESETDVLIYNSGVSEFETAISTPLIANKLIIVLSTLFVIAFFLGISYKVNNKELKNYFH</sequence>
<dbReference type="InterPro" id="IPR006477">
    <property type="entry name" value="Yir_bir_cir"/>
</dbReference>
<keyword evidence="1" id="KW-1133">Transmembrane helix</keyword>
<gene>
    <name evidence="2" type="ORF">PY06089</name>
</gene>
<dbReference type="InParanoid" id="Q7RBQ1"/>
<dbReference type="Proteomes" id="UP000008553">
    <property type="component" value="Unassembled WGS sequence"/>
</dbReference>
<accession>Q7RBQ1</accession>
<evidence type="ECO:0000313" key="3">
    <source>
        <dbReference type="Proteomes" id="UP000008553"/>
    </source>
</evidence>
<reference evidence="2 3" key="1">
    <citation type="journal article" date="2002" name="Nature">
        <title>Genome sequence and comparative analysis of the model rodent malaria parasite Plasmodium yoelii yoelii.</title>
        <authorList>
            <person name="Carlton J.M."/>
            <person name="Angiuoli S.V."/>
            <person name="Suh B.B."/>
            <person name="Kooij T.W."/>
            <person name="Pertea M."/>
            <person name="Silva J.C."/>
            <person name="Ermolaeva M.D."/>
            <person name="Allen J.E."/>
            <person name="Selengut J.D."/>
            <person name="Koo H.L."/>
            <person name="Peterson J.D."/>
            <person name="Pop M."/>
            <person name="Kosack D.S."/>
            <person name="Shumway M.F."/>
            <person name="Bidwell S.L."/>
            <person name="Shallom S.J."/>
            <person name="van Aken S.E."/>
            <person name="Riedmuller S.B."/>
            <person name="Feldblyum T.V."/>
            <person name="Cho J.K."/>
            <person name="Quackenbush J."/>
            <person name="Sedegah M."/>
            <person name="Shoaibi A."/>
            <person name="Cummings L.M."/>
            <person name="Florens L."/>
            <person name="Yates J.R."/>
            <person name="Raine J.D."/>
            <person name="Sinden R.E."/>
            <person name="Harris M.A."/>
            <person name="Cunningham D.A."/>
            <person name="Preiser P.R."/>
            <person name="Bergman L.W."/>
            <person name="Vaidya A.B."/>
            <person name="van Lin L.H."/>
            <person name="Janse C.J."/>
            <person name="Waters A.P."/>
            <person name="Smith H.O."/>
            <person name="White O.R."/>
            <person name="Salzberg S.L."/>
            <person name="Venter J.C."/>
            <person name="Fraser C.M."/>
            <person name="Hoffman S.L."/>
            <person name="Gardner M.J."/>
            <person name="Carucci D.J."/>
        </authorList>
    </citation>
    <scope>NUCLEOTIDE SEQUENCE [LARGE SCALE GENOMIC DNA]</scope>
    <source>
        <strain evidence="2 3">17XNL</strain>
    </source>
</reference>
<dbReference type="EMBL" id="AABL01002023">
    <property type="protein sequence ID" value="EAA18241.1"/>
    <property type="molecule type" value="Genomic_DNA"/>
</dbReference>